<dbReference type="SUPFAM" id="SSF111337">
    <property type="entry name" value="QueA-like"/>
    <property type="match status" value="1"/>
</dbReference>
<dbReference type="Gene3D" id="2.40.10.240">
    <property type="entry name" value="QueA-like"/>
    <property type="match status" value="1"/>
</dbReference>
<keyword evidence="2 5" id="KW-0808">Transferase</keyword>
<dbReference type="Proteomes" id="UP000192343">
    <property type="component" value="Unassembled WGS sequence"/>
</dbReference>
<evidence type="ECO:0000256" key="4">
    <source>
        <dbReference type="ARBA" id="ARBA00022785"/>
    </source>
</evidence>
<comment type="caution">
    <text evidence="6">The sequence shown here is derived from an EMBL/GenBank/DDBJ whole genome shotgun (WGS) entry which is preliminary data.</text>
</comment>
<dbReference type="GO" id="GO:0051075">
    <property type="term" value="F:S-adenosylmethionine:tRNA ribosyltransferase-isomerase activity"/>
    <property type="evidence" value="ECO:0007669"/>
    <property type="project" value="UniProtKB-EC"/>
</dbReference>
<evidence type="ECO:0000256" key="3">
    <source>
        <dbReference type="ARBA" id="ARBA00022691"/>
    </source>
</evidence>
<sequence length="337" mass="38355">MLTRDFSFDLPEHLIAQFPPEHRGESRLLLLDRKTGTSSDHVMAEFPELLPENSLVVFNNTRVRKSRIFGRTENGGSVEFLLLKEREPGLWDAVVQRRKRQKIGRRYSFPEGVEAVLVDKPGDRGILRFDPPLDKAYLERNGAIPLPPYIRRSADESDSERYQTVYSREEGSVAAPTAGLHFTPAILHRIRERAEIRYVTLHVGIGTFAPIRTEHLSDHRMHTEEYEVSVETADAVNRARREKRPVVAVGTTTVRTLESAFSEGKLAAGRNSTDLFISPGYRFKIVDHMFTNFHTPGSSLLVMVSAFAGREVILEAYAEAVRKEYRFFSYGDAMFIQ</sequence>
<comment type="catalytic activity">
    <reaction evidence="5">
        <text>7-aminomethyl-7-carbaguanosine(34) in tRNA + S-adenosyl-L-methionine = epoxyqueuosine(34) in tRNA + adenine + L-methionine + 2 H(+)</text>
        <dbReference type="Rhea" id="RHEA:32155"/>
        <dbReference type="Rhea" id="RHEA-COMP:10342"/>
        <dbReference type="Rhea" id="RHEA-COMP:18582"/>
        <dbReference type="ChEBI" id="CHEBI:15378"/>
        <dbReference type="ChEBI" id="CHEBI:16708"/>
        <dbReference type="ChEBI" id="CHEBI:57844"/>
        <dbReference type="ChEBI" id="CHEBI:59789"/>
        <dbReference type="ChEBI" id="CHEBI:82833"/>
        <dbReference type="ChEBI" id="CHEBI:194443"/>
        <dbReference type="EC" id="2.4.99.17"/>
    </reaction>
</comment>
<dbReference type="HAMAP" id="MF_00113">
    <property type="entry name" value="QueA"/>
    <property type="match status" value="1"/>
</dbReference>
<dbReference type="Pfam" id="PF02547">
    <property type="entry name" value="Queuosine_synth"/>
    <property type="match status" value="1"/>
</dbReference>
<evidence type="ECO:0000256" key="5">
    <source>
        <dbReference type="HAMAP-Rule" id="MF_00113"/>
    </source>
</evidence>
<keyword evidence="4 5" id="KW-0671">Queuosine biosynthesis</keyword>
<reference evidence="6 7" key="1">
    <citation type="submission" date="2017-03" db="EMBL/GenBank/DDBJ databases">
        <title>Draft Genome sequence of Marispirochaeta sp. strain JC444.</title>
        <authorList>
            <person name="Shivani Y."/>
            <person name="Subhash Y."/>
            <person name="Sasikala C."/>
            <person name="Ramana C."/>
        </authorList>
    </citation>
    <scope>NUCLEOTIDE SEQUENCE [LARGE SCALE GENOMIC DNA]</scope>
    <source>
        <strain evidence="6 7">JC444</strain>
    </source>
</reference>
<comment type="subcellular location">
    <subcellularLocation>
        <location evidence="5">Cytoplasm</location>
    </subcellularLocation>
</comment>
<dbReference type="EC" id="2.4.99.17" evidence="5"/>
<dbReference type="AlphaFoldDB" id="A0A1Y1S152"/>
<evidence type="ECO:0000313" key="6">
    <source>
        <dbReference type="EMBL" id="ORC37232.1"/>
    </source>
</evidence>
<accession>A0A1Y1S152</accession>
<dbReference type="NCBIfam" id="TIGR00113">
    <property type="entry name" value="queA"/>
    <property type="match status" value="1"/>
</dbReference>
<dbReference type="NCBIfam" id="NF001140">
    <property type="entry name" value="PRK00147.1"/>
    <property type="match status" value="1"/>
</dbReference>
<evidence type="ECO:0000313" key="7">
    <source>
        <dbReference type="Proteomes" id="UP000192343"/>
    </source>
</evidence>
<dbReference type="PANTHER" id="PTHR30307">
    <property type="entry name" value="S-ADENOSYLMETHIONINE:TRNA RIBOSYLTRANSFERASE-ISOMERASE"/>
    <property type="match status" value="1"/>
</dbReference>
<dbReference type="GO" id="GO:0005737">
    <property type="term" value="C:cytoplasm"/>
    <property type="evidence" value="ECO:0007669"/>
    <property type="project" value="UniProtKB-SubCell"/>
</dbReference>
<keyword evidence="6" id="KW-0413">Isomerase</keyword>
<comment type="subunit">
    <text evidence="5">Monomer.</text>
</comment>
<evidence type="ECO:0000256" key="2">
    <source>
        <dbReference type="ARBA" id="ARBA00022679"/>
    </source>
</evidence>
<protein>
    <recommendedName>
        <fullName evidence="5">S-adenosylmethionine:tRNA ribosyltransferase-isomerase</fullName>
        <ecNumber evidence="5">2.4.99.17</ecNumber>
    </recommendedName>
    <alternativeName>
        <fullName evidence="5">Queuosine biosynthesis protein QueA</fullName>
    </alternativeName>
</protein>
<comment type="pathway">
    <text evidence="5">tRNA modification; tRNA-queuosine biosynthesis.</text>
</comment>
<comment type="similarity">
    <text evidence="5">Belongs to the QueA family.</text>
</comment>
<dbReference type="InterPro" id="IPR042119">
    <property type="entry name" value="QueA_dom2"/>
</dbReference>
<keyword evidence="3 5" id="KW-0949">S-adenosyl-L-methionine</keyword>
<proteinExistence type="inferred from homology"/>
<dbReference type="OrthoDB" id="9805933at2"/>
<dbReference type="PANTHER" id="PTHR30307:SF0">
    <property type="entry name" value="S-ADENOSYLMETHIONINE:TRNA RIBOSYLTRANSFERASE-ISOMERASE"/>
    <property type="match status" value="1"/>
</dbReference>
<dbReference type="UniPathway" id="UPA00392"/>
<dbReference type="InterPro" id="IPR003699">
    <property type="entry name" value="QueA"/>
</dbReference>
<dbReference type="InterPro" id="IPR036100">
    <property type="entry name" value="QueA_sf"/>
</dbReference>
<dbReference type="RefSeq" id="WP_083048308.1">
    <property type="nucleotide sequence ID" value="NZ_MWQY01000003.1"/>
</dbReference>
<dbReference type="Gene3D" id="3.40.1780.10">
    <property type="entry name" value="QueA-like"/>
    <property type="match status" value="2"/>
</dbReference>
<keyword evidence="1 5" id="KW-0963">Cytoplasm</keyword>
<dbReference type="STRING" id="1963862.B4O97_03315"/>
<evidence type="ECO:0000256" key="1">
    <source>
        <dbReference type="ARBA" id="ARBA00022490"/>
    </source>
</evidence>
<keyword evidence="7" id="KW-1185">Reference proteome</keyword>
<organism evidence="6 7">
    <name type="scientific">Marispirochaeta aestuarii</name>
    <dbReference type="NCBI Taxonomy" id="1963862"/>
    <lineage>
        <taxon>Bacteria</taxon>
        <taxon>Pseudomonadati</taxon>
        <taxon>Spirochaetota</taxon>
        <taxon>Spirochaetia</taxon>
        <taxon>Spirochaetales</taxon>
        <taxon>Spirochaetaceae</taxon>
        <taxon>Marispirochaeta</taxon>
    </lineage>
</organism>
<comment type="function">
    <text evidence="5">Transfers and isomerizes the ribose moiety from AdoMet to the 7-aminomethyl group of 7-deazaguanine (preQ1-tRNA) to give epoxyqueuosine (oQ-tRNA).</text>
</comment>
<dbReference type="GO" id="GO:0008616">
    <property type="term" value="P:tRNA queuosine(34) biosynthetic process"/>
    <property type="evidence" value="ECO:0007669"/>
    <property type="project" value="UniProtKB-UniRule"/>
</dbReference>
<gene>
    <name evidence="5" type="primary">queA</name>
    <name evidence="6" type="ORF">B4O97_03315</name>
</gene>
<name>A0A1Y1S152_9SPIO</name>
<dbReference type="InterPro" id="IPR042118">
    <property type="entry name" value="QueA_dom1"/>
</dbReference>
<dbReference type="EMBL" id="MWQY01000003">
    <property type="protein sequence ID" value="ORC37232.1"/>
    <property type="molecule type" value="Genomic_DNA"/>
</dbReference>